<keyword evidence="2" id="KW-0732">Signal</keyword>
<organism evidence="3 4">
    <name type="scientific">Skeletonema marinoi</name>
    <dbReference type="NCBI Taxonomy" id="267567"/>
    <lineage>
        <taxon>Eukaryota</taxon>
        <taxon>Sar</taxon>
        <taxon>Stramenopiles</taxon>
        <taxon>Ochrophyta</taxon>
        <taxon>Bacillariophyta</taxon>
        <taxon>Coscinodiscophyceae</taxon>
        <taxon>Thalassiosirophycidae</taxon>
        <taxon>Thalassiosirales</taxon>
        <taxon>Skeletonemataceae</taxon>
        <taxon>Skeletonema</taxon>
        <taxon>Skeletonema marinoi-dohrnii complex</taxon>
    </lineage>
</organism>
<gene>
    <name evidence="3" type="ORF">QTG54_000619</name>
</gene>
<feature type="region of interest" description="Disordered" evidence="1">
    <location>
        <begin position="117"/>
        <end position="155"/>
    </location>
</feature>
<sequence length="220" mass="24862">MKHGTSRTTMVLTICTLFRLQAYERPNRQVETFSTRKVEVDRKEDITISDVKEALLAVRKVESGNTEQEQSTISRRPTSSGVLDTATQTNHEVPTRKNRTRRQTVIGNVAMFGAMLKPVSKSNTKNNYESQEGNHLDSSIDGNESKKKAPNQRRKTIMEGISPFVGMRKDPVEKTADTPTHDDRKAIRISREDGNVDIERECRKLYGLYGDLDCFSSHSG</sequence>
<feature type="signal peptide" evidence="2">
    <location>
        <begin position="1"/>
        <end position="22"/>
    </location>
</feature>
<evidence type="ECO:0000256" key="2">
    <source>
        <dbReference type="SAM" id="SignalP"/>
    </source>
</evidence>
<evidence type="ECO:0000313" key="3">
    <source>
        <dbReference type="EMBL" id="KAK1748680.1"/>
    </source>
</evidence>
<feature type="compositionally biased region" description="Polar residues" evidence="1">
    <location>
        <begin position="120"/>
        <end position="142"/>
    </location>
</feature>
<feature type="region of interest" description="Disordered" evidence="1">
    <location>
        <begin position="61"/>
        <end position="102"/>
    </location>
</feature>
<reference evidence="3" key="1">
    <citation type="submission" date="2023-06" db="EMBL/GenBank/DDBJ databases">
        <title>Survivors Of The Sea: Transcriptome response of Skeletonema marinoi to long-term dormancy.</title>
        <authorList>
            <person name="Pinder M.I.M."/>
            <person name="Kourtchenko O."/>
            <person name="Robertson E.K."/>
            <person name="Larsson T."/>
            <person name="Maumus F."/>
            <person name="Osuna-Cruz C.M."/>
            <person name="Vancaester E."/>
            <person name="Stenow R."/>
            <person name="Vandepoele K."/>
            <person name="Ploug H."/>
            <person name="Bruchert V."/>
            <person name="Godhe A."/>
            <person name="Topel M."/>
        </authorList>
    </citation>
    <scope>NUCLEOTIDE SEQUENCE</scope>
    <source>
        <strain evidence="3">R05AC</strain>
    </source>
</reference>
<evidence type="ECO:0000256" key="1">
    <source>
        <dbReference type="SAM" id="MobiDB-lite"/>
    </source>
</evidence>
<keyword evidence="4" id="KW-1185">Reference proteome</keyword>
<proteinExistence type="predicted"/>
<feature type="chain" id="PRO_5042179769" evidence="2">
    <location>
        <begin position="23"/>
        <end position="220"/>
    </location>
</feature>
<dbReference type="Proteomes" id="UP001224775">
    <property type="component" value="Unassembled WGS sequence"/>
</dbReference>
<feature type="compositionally biased region" description="Polar residues" evidence="1">
    <location>
        <begin position="63"/>
        <end position="92"/>
    </location>
</feature>
<comment type="caution">
    <text evidence="3">The sequence shown here is derived from an EMBL/GenBank/DDBJ whole genome shotgun (WGS) entry which is preliminary data.</text>
</comment>
<dbReference type="EMBL" id="JATAAI010000001">
    <property type="protein sequence ID" value="KAK1748680.1"/>
    <property type="molecule type" value="Genomic_DNA"/>
</dbReference>
<dbReference type="AlphaFoldDB" id="A0AAD9DK37"/>
<protein>
    <submittedName>
        <fullName evidence="3">Uncharacterized protein</fullName>
    </submittedName>
</protein>
<name>A0AAD9DK37_9STRA</name>
<accession>A0AAD9DK37</accession>
<evidence type="ECO:0000313" key="4">
    <source>
        <dbReference type="Proteomes" id="UP001224775"/>
    </source>
</evidence>